<evidence type="ECO:0000256" key="2">
    <source>
        <dbReference type="ARBA" id="ARBA00023157"/>
    </source>
</evidence>
<sequence length="627" mass="69281">MMRPLIVLSFASLLQLAYLAPERDYHPLLDAPPHLPGVRLRVFPSGISYLSQVASNILADQLPRIVIPDVEHRLPGDQGAIYISRIKISRFRRAESNDVSTSAPNRISWTMKNLDLGFIGDLSGAVNIVVPLNLTGQAEVQAEGLSVHLDSSASCHSRLSKEIKDIERGVNGSAHVSTISCHSTIRAVDVINHNGGLFGLAVTVFKQGVSDNVRLLLQGLICKKVRKYLDEDLNQKLAEVQTRSPLTEAIEANAIRSTRLTSSSGGITLGSIMGKSFSKDFYIDFRLREDPHCSMNTVDLACAGEISYKGEGGTPFGPPPIQWLHPQTDSHMIMLQISDYLPNSLFYHAHKQRLIRLHLTPATEGVSQFLRTSCEGSFCLADLVPQLAETYPNHTLELSLAATRAPAILFSEKKGGVISVNLGGVIVVFVSDGFRRKQAAVLDMDVVADAKLNLQNHNVSGSVELTKFELTSRTAAVKISQEELSDIAILVSQMVENMINEMLANGFPLPLPHVLGLKNVSVDILTRRILIRTDVEMDEKRLSRLAAKTLFNGPQFSVQDENAFKGFERITPVTRPPSHELVPVSARPAEHVPIRPEPVLRPVFYRNRRYIAPPYVRPLRRRAYSNN</sequence>
<name>A0AA36MAC4_CYLNA</name>
<feature type="chain" id="PRO_5041347894" description="Lipid-binding serum glycoprotein C-terminal domain-containing protein" evidence="3">
    <location>
        <begin position="20"/>
        <end position="627"/>
    </location>
</feature>
<dbReference type="AlphaFoldDB" id="A0AA36MAC4"/>
<reference evidence="6" key="1">
    <citation type="submission" date="2023-07" db="EMBL/GenBank/DDBJ databases">
        <authorList>
            <consortium name="CYATHOMIX"/>
        </authorList>
    </citation>
    <scope>NUCLEOTIDE SEQUENCE</scope>
    <source>
        <strain evidence="6">N/A</strain>
    </source>
</reference>
<dbReference type="InterPro" id="IPR017943">
    <property type="entry name" value="Bactericidal_perm-incr_a/b_dom"/>
</dbReference>
<dbReference type="EMBL" id="CATQJL010000305">
    <property type="protein sequence ID" value="CAJ0602422.1"/>
    <property type="molecule type" value="Genomic_DNA"/>
</dbReference>
<evidence type="ECO:0000313" key="6">
    <source>
        <dbReference type="EMBL" id="CAJ0602422.1"/>
    </source>
</evidence>
<protein>
    <recommendedName>
        <fullName evidence="8">Lipid-binding serum glycoprotein C-terminal domain-containing protein</fullName>
    </recommendedName>
</protein>
<comment type="caution">
    <text evidence="6">The sequence shown here is derived from an EMBL/GenBank/DDBJ whole genome shotgun (WGS) entry which is preliminary data.</text>
</comment>
<accession>A0AA36MAC4</accession>
<gene>
    <name evidence="6" type="ORF">CYNAS_LOCUS14405</name>
</gene>
<organism evidence="6 7">
    <name type="scientific">Cylicocyclus nassatus</name>
    <name type="common">Nematode worm</name>
    <dbReference type="NCBI Taxonomy" id="53992"/>
    <lineage>
        <taxon>Eukaryota</taxon>
        <taxon>Metazoa</taxon>
        <taxon>Ecdysozoa</taxon>
        <taxon>Nematoda</taxon>
        <taxon>Chromadorea</taxon>
        <taxon>Rhabditida</taxon>
        <taxon>Rhabditina</taxon>
        <taxon>Rhabditomorpha</taxon>
        <taxon>Strongyloidea</taxon>
        <taxon>Strongylidae</taxon>
        <taxon>Cylicocyclus</taxon>
    </lineage>
</organism>
<evidence type="ECO:0000256" key="1">
    <source>
        <dbReference type="ARBA" id="ARBA00007292"/>
    </source>
</evidence>
<keyword evidence="3" id="KW-0732">Signal</keyword>
<evidence type="ECO:0000259" key="5">
    <source>
        <dbReference type="SMART" id="SM00329"/>
    </source>
</evidence>
<evidence type="ECO:0008006" key="8">
    <source>
        <dbReference type="Google" id="ProtNLM"/>
    </source>
</evidence>
<dbReference type="Gene3D" id="3.15.20.10">
    <property type="entry name" value="Bactericidal permeability-increasing protein, domain 2"/>
    <property type="match status" value="1"/>
</dbReference>
<dbReference type="GO" id="GO:0005615">
    <property type="term" value="C:extracellular space"/>
    <property type="evidence" value="ECO:0007669"/>
    <property type="project" value="TreeGrafter"/>
</dbReference>
<comment type="similarity">
    <text evidence="1">Belongs to the BPI/LBP/Plunc superfamily. BPI/LBP family.</text>
</comment>
<evidence type="ECO:0000256" key="3">
    <source>
        <dbReference type="SAM" id="SignalP"/>
    </source>
</evidence>
<keyword evidence="2" id="KW-1015">Disulfide bond</keyword>
<dbReference type="InterPro" id="IPR017942">
    <property type="entry name" value="Lipid-bd_serum_glycop_N"/>
</dbReference>
<dbReference type="SUPFAM" id="SSF55394">
    <property type="entry name" value="Bactericidal permeability-increasing protein, BPI"/>
    <property type="match status" value="2"/>
</dbReference>
<dbReference type="Pfam" id="PF02886">
    <property type="entry name" value="LBP_BPI_CETP_C"/>
    <property type="match status" value="1"/>
</dbReference>
<feature type="domain" description="Lipid-binding serum glycoprotein C-terminal" evidence="5">
    <location>
        <begin position="327"/>
        <end position="533"/>
    </location>
</feature>
<dbReference type="GO" id="GO:0008289">
    <property type="term" value="F:lipid binding"/>
    <property type="evidence" value="ECO:0007669"/>
    <property type="project" value="InterPro"/>
</dbReference>
<proteinExistence type="inferred from homology"/>
<dbReference type="Proteomes" id="UP001176961">
    <property type="component" value="Unassembled WGS sequence"/>
</dbReference>
<dbReference type="SMART" id="SM00328">
    <property type="entry name" value="BPI1"/>
    <property type="match status" value="1"/>
</dbReference>
<dbReference type="Gene3D" id="3.15.10.10">
    <property type="entry name" value="Bactericidal permeability-increasing protein, domain 1"/>
    <property type="match status" value="1"/>
</dbReference>
<feature type="domain" description="Lipid-binding serum glycoprotein N-terminal" evidence="4">
    <location>
        <begin position="41"/>
        <end position="281"/>
    </location>
</feature>
<keyword evidence="7" id="KW-1185">Reference proteome</keyword>
<dbReference type="PANTHER" id="PTHR10504:SF143">
    <property type="entry name" value="BPI2 DOMAIN-CONTAINING PROTEIN"/>
    <property type="match status" value="1"/>
</dbReference>
<dbReference type="InterPro" id="IPR001124">
    <property type="entry name" value="Lipid-bd_serum_glycop_C"/>
</dbReference>
<feature type="signal peptide" evidence="3">
    <location>
        <begin position="1"/>
        <end position="19"/>
    </location>
</feature>
<evidence type="ECO:0000313" key="7">
    <source>
        <dbReference type="Proteomes" id="UP001176961"/>
    </source>
</evidence>
<dbReference type="SMART" id="SM00329">
    <property type="entry name" value="BPI2"/>
    <property type="match status" value="1"/>
</dbReference>
<dbReference type="InterPro" id="IPR032942">
    <property type="entry name" value="BPI/LBP/Plunc"/>
</dbReference>
<dbReference type="PANTHER" id="PTHR10504">
    <property type="entry name" value="BACTERICIDAL PERMEABILITY-INCREASING BPI PROTEIN-RELATED"/>
    <property type="match status" value="1"/>
</dbReference>
<evidence type="ECO:0000259" key="4">
    <source>
        <dbReference type="SMART" id="SM00328"/>
    </source>
</evidence>